<feature type="transmembrane region" description="Helical" evidence="1">
    <location>
        <begin position="46"/>
        <end position="66"/>
    </location>
</feature>
<proteinExistence type="predicted"/>
<dbReference type="RefSeq" id="WP_408159151.1">
    <property type="nucleotide sequence ID" value="NZ_JAQQFM010000007.1"/>
</dbReference>
<sequence>MLIAKFLHLLGLTIWVGGMFFAHLALRPTAAEVLQGPQRLQLMRGVFARFFPWVWLAVALLLGSGLHMMAQIGKPPVYVSLMAVIGIVMMLIFAHIFFAPFKRLKRAVDVEEWSAAAPALGQIRKLVGINLCLGLLTLLIGSLGPLLH</sequence>
<dbReference type="InterPro" id="IPR008457">
    <property type="entry name" value="Cu-R_CopD_dom"/>
</dbReference>
<dbReference type="Pfam" id="PF05425">
    <property type="entry name" value="CopD"/>
    <property type="match status" value="1"/>
</dbReference>
<evidence type="ECO:0000313" key="3">
    <source>
        <dbReference type="EMBL" id="MFL9925953.1"/>
    </source>
</evidence>
<evidence type="ECO:0000259" key="2">
    <source>
        <dbReference type="Pfam" id="PF05425"/>
    </source>
</evidence>
<keyword evidence="1" id="KW-1133">Transmembrane helix</keyword>
<reference evidence="3 4" key="1">
    <citation type="journal article" date="2024" name="Chem. Sci.">
        <title>Discovery of megapolipeptins by genome mining of a Burkholderiales bacteria collection.</title>
        <authorList>
            <person name="Paulo B.S."/>
            <person name="Recchia M.J.J."/>
            <person name="Lee S."/>
            <person name="Fergusson C.H."/>
            <person name="Romanowski S.B."/>
            <person name="Hernandez A."/>
            <person name="Krull N."/>
            <person name="Liu D.Y."/>
            <person name="Cavanagh H."/>
            <person name="Bos A."/>
            <person name="Gray C.A."/>
            <person name="Murphy B.T."/>
            <person name="Linington R.G."/>
            <person name="Eustaquio A.S."/>
        </authorList>
    </citation>
    <scope>NUCLEOTIDE SEQUENCE [LARGE SCALE GENOMIC DNA]</scope>
    <source>
        <strain evidence="3 4">RL21-008-BIB-A</strain>
    </source>
</reference>
<accession>A0ABW9AAM6</accession>
<evidence type="ECO:0000256" key="1">
    <source>
        <dbReference type="SAM" id="Phobius"/>
    </source>
</evidence>
<feature type="transmembrane region" description="Helical" evidence="1">
    <location>
        <begin position="78"/>
        <end position="98"/>
    </location>
</feature>
<comment type="caution">
    <text evidence="3">The sequence shown here is derived from an EMBL/GenBank/DDBJ whole genome shotgun (WGS) entry which is preliminary data.</text>
</comment>
<protein>
    <submittedName>
        <fullName evidence="3">CopD family protein</fullName>
    </submittedName>
</protein>
<dbReference type="Proteomes" id="UP001629246">
    <property type="component" value="Unassembled WGS sequence"/>
</dbReference>
<evidence type="ECO:0000313" key="4">
    <source>
        <dbReference type="Proteomes" id="UP001629246"/>
    </source>
</evidence>
<keyword evidence="1" id="KW-0472">Membrane</keyword>
<keyword evidence="4" id="KW-1185">Reference proteome</keyword>
<feature type="domain" description="Copper resistance protein D" evidence="2">
    <location>
        <begin position="46"/>
        <end position="141"/>
    </location>
</feature>
<keyword evidence="1" id="KW-0812">Transmembrane</keyword>
<dbReference type="EMBL" id="JAQQFM010000007">
    <property type="protein sequence ID" value="MFL9925953.1"/>
    <property type="molecule type" value="Genomic_DNA"/>
</dbReference>
<name>A0ABW9AAM6_9BURK</name>
<organism evidence="3 4">
    <name type="scientific">Herbaspirillum lusitanum</name>
    <dbReference type="NCBI Taxonomy" id="213312"/>
    <lineage>
        <taxon>Bacteria</taxon>
        <taxon>Pseudomonadati</taxon>
        <taxon>Pseudomonadota</taxon>
        <taxon>Betaproteobacteria</taxon>
        <taxon>Burkholderiales</taxon>
        <taxon>Oxalobacteraceae</taxon>
        <taxon>Herbaspirillum</taxon>
    </lineage>
</organism>
<feature type="transmembrane region" description="Helical" evidence="1">
    <location>
        <begin position="126"/>
        <end position="147"/>
    </location>
</feature>
<gene>
    <name evidence="3" type="ORF">PQR62_16875</name>
</gene>
<feature type="transmembrane region" description="Helical" evidence="1">
    <location>
        <begin position="6"/>
        <end position="26"/>
    </location>
</feature>